<keyword evidence="3" id="KW-1185">Reference proteome</keyword>
<gene>
    <name evidence="2" type="ORF">IMG5_133470</name>
</gene>
<proteinExistence type="predicted"/>
<sequence length="183" mass="23239">MNFQEYQQFIFEFLYFFHFKYQNKFLFYHYLILKRNVLYYQYQNELCILNQLNFNFYQYIIQRFYFINRAYYYLLIYLGYHIKVLANQFFPKQIHLQKTYIRFVKNYHLLKCIYSLVLYCFCEKFELGFLTLMIILYGLLQFQNQILFLILILLIILNYLHSMRIRIIQIYIKIQMEMIINYF</sequence>
<evidence type="ECO:0000256" key="1">
    <source>
        <dbReference type="SAM" id="Phobius"/>
    </source>
</evidence>
<keyword evidence="1" id="KW-1133">Transmembrane helix</keyword>
<reference evidence="2 3" key="1">
    <citation type="submission" date="2011-07" db="EMBL/GenBank/DDBJ databases">
        <authorList>
            <person name="Coyne R."/>
            <person name="Brami D."/>
            <person name="Johnson J."/>
            <person name="Hostetler J."/>
            <person name="Hannick L."/>
            <person name="Clark T."/>
            <person name="Cassidy-Hanley D."/>
            <person name="Inman J."/>
        </authorList>
    </citation>
    <scope>NUCLEOTIDE SEQUENCE [LARGE SCALE GENOMIC DNA]</scope>
    <source>
        <strain evidence="2 3">G5</strain>
    </source>
</reference>
<dbReference type="RefSeq" id="XP_004031967.1">
    <property type="nucleotide sequence ID" value="XM_004031919.1"/>
</dbReference>
<dbReference type="InParanoid" id="G0QWM1"/>
<feature type="transmembrane region" description="Helical" evidence="1">
    <location>
        <begin position="112"/>
        <end position="136"/>
    </location>
</feature>
<protein>
    <recommendedName>
        <fullName evidence="4">Transmembrane protein</fullName>
    </recommendedName>
</protein>
<keyword evidence="1" id="KW-0812">Transmembrane</keyword>
<dbReference type="EMBL" id="GL984002">
    <property type="protein sequence ID" value="EGR30380.1"/>
    <property type="molecule type" value="Genomic_DNA"/>
</dbReference>
<evidence type="ECO:0000313" key="3">
    <source>
        <dbReference type="Proteomes" id="UP000008983"/>
    </source>
</evidence>
<dbReference type="Proteomes" id="UP000008983">
    <property type="component" value="Unassembled WGS sequence"/>
</dbReference>
<dbReference type="AlphaFoldDB" id="G0QWM1"/>
<dbReference type="GeneID" id="14906491"/>
<organism evidence="2 3">
    <name type="scientific">Ichthyophthirius multifiliis</name>
    <name type="common">White spot disease agent</name>
    <name type="synonym">Ich</name>
    <dbReference type="NCBI Taxonomy" id="5932"/>
    <lineage>
        <taxon>Eukaryota</taxon>
        <taxon>Sar</taxon>
        <taxon>Alveolata</taxon>
        <taxon>Ciliophora</taxon>
        <taxon>Intramacronucleata</taxon>
        <taxon>Oligohymenophorea</taxon>
        <taxon>Hymenostomatida</taxon>
        <taxon>Ophryoglenina</taxon>
        <taxon>Ichthyophthirius</taxon>
    </lineage>
</organism>
<feature type="transmembrane region" description="Helical" evidence="1">
    <location>
        <begin position="142"/>
        <end position="160"/>
    </location>
</feature>
<feature type="transmembrane region" description="Helical" evidence="1">
    <location>
        <begin position="70"/>
        <end position="91"/>
    </location>
</feature>
<accession>G0QWM1</accession>
<name>G0QWM1_ICHMU</name>
<keyword evidence="1" id="KW-0472">Membrane</keyword>
<evidence type="ECO:0000313" key="2">
    <source>
        <dbReference type="EMBL" id="EGR30380.1"/>
    </source>
</evidence>
<evidence type="ECO:0008006" key="4">
    <source>
        <dbReference type="Google" id="ProtNLM"/>
    </source>
</evidence>